<feature type="domain" description="TfoX N-terminal" evidence="1">
    <location>
        <begin position="16"/>
        <end position="85"/>
    </location>
</feature>
<sequence length="100" mass="11256">MPEDWWEDLVERSCDGDVTAGSMFGCRGLRTGRRFFAIRWHEQLVVKLPAGRRDELVAAGQAEPFEPMPGRRMNGWVLLGGSVARAPVVDEARAWVESQQ</sequence>
<dbReference type="RefSeq" id="WP_092194981.1">
    <property type="nucleotide sequence ID" value="NZ_FOND01000001.1"/>
</dbReference>
<organism evidence="2 3">
    <name type="scientific">Blastococcus tunisiensis</name>
    <dbReference type="NCBI Taxonomy" id="1798228"/>
    <lineage>
        <taxon>Bacteria</taxon>
        <taxon>Bacillati</taxon>
        <taxon>Actinomycetota</taxon>
        <taxon>Actinomycetes</taxon>
        <taxon>Geodermatophilales</taxon>
        <taxon>Geodermatophilaceae</taxon>
        <taxon>Blastococcus</taxon>
    </lineage>
</organism>
<reference evidence="3" key="1">
    <citation type="submission" date="2016-10" db="EMBL/GenBank/DDBJ databases">
        <authorList>
            <person name="Varghese N."/>
            <person name="Submissions S."/>
        </authorList>
    </citation>
    <scope>NUCLEOTIDE SEQUENCE [LARGE SCALE GENOMIC DNA]</scope>
    <source>
        <strain evidence="3">DSM 46838</strain>
    </source>
</reference>
<protein>
    <submittedName>
        <fullName evidence="2">TfoX N-terminal domain-containing protein</fullName>
    </submittedName>
</protein>
<accession>A0A1I1W9U5</accession>
<dbReference type="InterPro" id="IPR007076">
    <property type="entry name" value="TfoX_N"/>
</dbReference>
<dbReference type="Proteomes" id="UP000198589">
    <property type="component" value="Unassembled WGS sequence"/>
</dbReference>
<dbReference type="Gene3D" id="3.30.1460.30">
    <property type="entry name" value="YgaC/TfoX-N like chaperone"/>
    <property type="match status" value="1"/>
</dbReference>
<evidence type="ECO:0000313" key="2">
    <source>
        <dbReference type="EMBL" id="SFD91882.1"/>
    </source>
</evidence>
<evidence type="ECO:0000313" key="3">
    <source>
        <dbReference type="Proteomes" id="UP000198589"/>
    </source>
</evidence>
<proteinExistence type="predicted"/>
<dbReference type="EMBL" id="FOND01000001">
    <property type="protein sequence ID" value="SFD91882.1"/>
    <property type="molecule type" value="Genomic_DNA"/>
</dbReference>
<evidence type="ECO:0000259" key="1">
    <source>
        <dbReference type="Pfam" id="PF04993"/>
    </source>
</evidence>
<dbReference type="SUPFAM" id="SSF159894">
    <property type="entry name" value="YgaC/TfoX-N like"/>
    <property type="match status" value="1"/>
</dbReference>
<dbReference type="Pfam" id="PF04993">
    <property type="entry name" value="TfoX_N"/>
    <property type="match status" value="1"/>
</dbReference>
<gene>
    <name evidence="2" type="ORF">SAMN05216574_101296</name>
</gene>
<keyword evidence="3" id="KW-1185">Reference proteome</keyword>
<dbReference type="AlphaFoldDB" id="A0A1I1W9U5"/>
<name>A0A1I1W9U5_9ACTN</name>